<proteinExistence type="predicted"/>
<feature type="region of interest" description="Disordered" evidence="1">
    <location>
        <begin position="33"/>
        <end position="83"/>
    </location>
</feature>
<reference evidence="2 3" key="1">
    <citation type="journal article" date="2014" name="Genome Announc.">
        <title>Draft Genome Sequence of Propane- and Butane-Oxidizing Actinobacterium Rhodococcus ruber IEGM 231.</title>
        <authorList>
            <person name="Ivshina I.B."/>
            <person name="Kuyukina M.S."/>
            <person name="Krivoruchko A.V."/>
            <person name="Barbe V."/>
            <person name="Fischer C."/>
        </authorList>
    </citation>
    <scope>NUCLEOTIDE SEQUENCE [LARGE SCALE GENOMIC DNA]</scope>
</reference>
<evidence type="ECO:0000256" key="1">
    <source>
        <dbReference type="SAM" id="MobiDB-lite"/>
    </source>
</evidence>
<sequence>MITVTEMPESGAGPDLTRVPTDALLAEIRRRIESSPAVSAAAAPDRTEDAPPPNTPLQVFEVAANESDETGLRASPIHPDSET</sequence>
<evidence type="ECO:0000313" key="3">
    <source>
        <dbReference type="Proteomes" id="UP000042997"/>
    </source>
</evidence>
<evidence type="ECO:0000313" key="2">
    <source>
        <dbReference type="EMBL" id="CDZ90758.1"/>
    </source>
</evidence>
<feature type="compositionally biased region" description="Low complexity" evidence="1">
    <location>
        <begin position="34"/>
        <end position="44"/>
    </location>
</feature>
<dbReference type="OrthoDB" id="9919314at2"/>
<gene>
    <name evidence="2" type="ORF">RHRU231_750105</name>
</gene>
<accession>A0A098BPZ1</accession>
<protein>
    <submittedName>
        <fullName evidence="2">Uncharacterized protein</fullName>
    </submittedName>
</protein>
<dbReference type="KEGG" id="rrz:CS378_20115"/>
<name>A0A098BPZ1_9NOCA</name>
<dbReference type="Proteomes" id="UP000042997">
    <property type="component" value="Unassembled WGS sequence"/>
</dbReference>
<dbReference type="AlphaFoldDB" id="A0A098BPZ1"/>
<organism evidence="2 3">
    <name type="scientific">Rhodococcus ruber</name>
    <dbReference type="NCBI Taxonomy" id="1830"/>
    <lineage>
        <taxon>Bacteria</taxon>
        <taxon>Bacillati</taxon>
        <taxon>Actinomycetota</taxon>
        <taxon>Actinomycetes</taxon>
        <taxon>Mycobacteriales</taxon>
        <taxon>Nocardiaceae</taxon>
        <taxon>Rhodococcus</taxon>
    </lineage>
</organism>
<dbReference type="eggNOG" id="ENOG5031GBC">
    <property type="taxonomic scope" value="Bacteria"/>
</dbReference>
<dbReference type="EMBL" id="CCSD01000089">
    <property type="protein sequence ID" value="CDZ90758.1"/>
    <property type="molecule type" value="Genomic_DNA"/>
</dbReference>